<feature type="transmembrane region" description="Helical" evidence="2">
    <location>
        <begin position="90"/>
        <end position="110"/>
    </location>
</feature>
<comment type="caution">
    <text evidence="3">The sequence shown here is derived from an EMBL/GenBank/DDBJ whole genome shotgun (WGS) entry which is preliminary data.</text>
</comment>
<keyword evidence="2" id="KW-1133">Transmembrane helix</keyword>
<name>A0ABP4F140_9ACTN</name>
<organism evidence="3 4">
    <name type="scientific">Nocardioides aquiterrae</name>
    <dbReference type="NCBI Taxonomy" id="203799"/>
    <lineage>
        <taxon>Bacteria</taxon>
        <taxon>Bacillati</taxon>
        <taxon>Actinomycetota</taxon>
        <taxon>Actinomycetes</taxon>
        <taxon>Propionibacteriales</taxon>
        <taxon>Nocardioidaceae</taxon>
        <taxon>Nocardioides</taxon>
    </lineage>
</organism>
<evidence type="ECO:0000256" key="2">
    <source>
        <dbReference type="SAM" id="Phobius"/>
    </source>
</evidence>
<dbReference type="Proteomes" id="UP001499979">
    <property type="component" value="Unassembled WGS sequence"/>
</dbReference>
<protein>
    <recommendedName>
        <fullName evidence="5">HEAT repeat domain-containing protein</fullName>
    </recommendedName>
</protein>
<feature type="transmembrane region" description="Helical" evidence="2">
    <location>
        <begin position="130"/>
        <end position="150"/>
    </location>
</feature>
<dbReference type="EMBL" id="BAAAJE010000016">
    <property type="protein sequence ID" value="GAA1151499.1"/>
    <property type="molecule type" value="Genomic_DNA"/>
</dbReference>
<evidence type="ECO:0008006" key="5">
    <source>
        <dbReference type="Google" id="ProtNLM"/>
    </source>
</evidence>
<evidence type="ECO:0000313" key="4">
    <source>
        <dbReference type="Proteomes" id="UP001499979"/>
    </source>
</evidence>
<sequence length="969" mass="103805">MAQALAETTDGETYEATSTSTLPPDQSGPVPADAALAWVRVLPDSPEELRAELAHPPGWIVGTFAGMVVASLGLTVLYGPHVRVELFDTLAASLLTMIGVVPGFASLLYVDRPALLLDRGMVAVRGWIRPALSGYGLIWLGALVTSLACASDAAAGAAWVCTALGLTLLATLLTPLVFVALVRRLGPRASTETVVAIAVGARASGEHDGRSQRGTLTKNLRDVAIREFEAGHRPSCEERLWGLATIAVLSDDAGVRRQAVDELAYVVEHEFLHDRDMALVGLIHLDRVAVREPSLRTEIAVLLVDILAGAIEREGVSGKVRKRAAWQLAALMGTDGDVHALHRLVEVALESAPSRTEQYLVALGQLAARATPEATEKAAQEALGHGIVDRIEPRASRVNHRLQLLELYYGRAAGVKKLAAIRHEAEALGAELFAEADALHPSAPAARERVRRAFENGTRQLYRELLSAVLKAEAHVPEDGVDPSGCLLAEYVLAAVRARDVAALDEIDSWLTKVSNDHYKRLAPALVVMLRPVRDWVLDQQGGHPSAEPDVATARVMELLDRWCWQAVLFGVRGGRRGLVMAAARTWNHAHVRGAVPDGADRRADLLADVSTELRDRPDGFDADVVAELRRAVVGAGPREGRLGLAAELYAGEDAVPPTPPEVALLLCVIDDAAGEDADPAGPVDGLRDVVRAWVDTTSRDDLYRACNEWAAGDRAQLHRLRRSLGQVAEDTTPGPLLLLGLKADDLDRFGFGDRPTPEAGEWLRGEAAVLLRRAIADADADELRHLRYAARTWFGPAVAALAAEPTWTAPLEILGDVTRAGWIPYRSITGSLRPSAVRSLPDEAKTVLVPALLEVGHPHEALRLLRGRRARPQVLAALAGIESDIRTGARPAAAASRAVREVASFGVRALVGAAGPAAVRALLMAAMAPLAVSADPETVAQADRAQAMLTEVDEIAAARREARRRPQR</sequence>
<evidence type="ECO:0000256" key="1">
    <source>
        <dbReference type="SAM" id="MobiDB-lite"/>
    </source>
</evidence>
<keyword evidence="2" id="KW-0472">Membrane</keyword>
<proteinExistence type="predicted"/>
<accession>A0ABP4F140</accession>
<feature type="transmembrane region" description="Helical" evidence="2">
    <location>
        <begin position="157"/>
        <end position="182"/>
    </location>
</feature>
<feature type="region of interest" description="Disordered" evidence="1">
    <location>
        <begin position="1"/>
        <end position="29"/>
    </location>
</feature>
<evidence type="ECO:0000313" key="3">
    <source>
        <dbReference type="EMBL" id="GAA1151499.1"/>
    </source>
</evidence>
<gene>
    <name evidence="3" type="ORF">GCM10009606_32580</name>
</gene>
<reference evidence="4" key="1">
    <citation type="journal article" date="2019" name="Int. J. Syst. Evol. Microbiol.">
        <title>The Global Catalogue of Microorganisms (GCM) 10K type strain sequencing project: providing services to taxonomists for standard genome sequencing and annotation.</title>
        <authorList>
            <consortium name="The Broad Institute Genomics Platform"/>
            <consortium name="The Broad Institute Genome Sequencing Center for Infectious Disease"/>
            <person name="Wu L."/>
            <person name="Ma J."/>
        </authorList>
    </citation>
    <scope>NUCLEOTIDE SEQUENCE [LARGE SCALE GENOMIC DNA]</scope>
    <source>
        <strain evidence="4">JCM 11813</strain>
    </source>
</reference>
<dbReference type="RefSeq" id="WP_343908649.1">
    <property type="nucleotide sequence ID" value="NZ_BAAAJE010000016.1"/>
</dbReference>
<feature type="transmembrane region" description="Helical" evidence="2">
    <location>
        <begin position="59"/>
        <end position="78"/>
    </location>
</feature>
<keyword evidence="2" id="KW-0812">Transmembrane</keyword>
<feature type="compositionally biased region" description="Polar residues" evidence="1">
    <location>
        <begin position="15"/>
        <end position="24"/>
    </location>
</feature>
<keyword evidence="4" id="KW-1185">Reference proteome</keyword>